<proteinExistence type="predicted"/>
<evidence type="ECO:0000313" key="1">
    <source>
        <dbReference type="EMBL" id="EQD58652.1"/>
    </source>
</evidence>
<dbReference type="GO" id="GO:0005975">
    <property type="term" value="P:carbohydrate metabolic process"/>
    <property type="evidence" value="ECO:0007669"/>
    <property type="project" value="InterPro"/>
</dbReference>
<dbReference type="AlphaFoldDB" id="T1AMR9"/>
<sequence>MPLVWAHAEFVKLLASRIKGGIIDQPEATRKRYGGRIPPRRYVGWSFSIQRETMPPGFPVRLLLTAPATVHYGLANWDRPVDIATRDSGLGLHYVDLPTESLVPGQQVLFTFRWLNGRWEGRNFSIGIVQEGRATLQPDRGPGHEAS</sequence>
<protein>
    <submittedName>
        <fullName evidence="1">Glucoamylase, (GLUCAN 1,4-ALPHA-GLUCOSIDASE)</fullName>
    </submittedName>
</protein>
<comment type="caution">
    <text evidence="1">The sequence shown here is derived from an EMBL/GenBank/DDBJ whole genome shotgun (WGS) entry which is preliminary data.</text>
</comment>
<reference evidence="1" key="1">
    <citation type="submission" date="2013-08" db="EMBL/GenBank/DDBJ databases">
        <authorList>
            <person name="Mendez C."/>
            <person name="Richter M."/>
            <person name="Ferrer M."/>
            <person name="Sanchez J."/>
        </authorList>
    </citation>
    <scope>NUCLEOTIDE SEQUENCE</scope>
</reference>
<dbReference type="InterPro" id="IPR012341">
    <property type="entry name" value="6hp_glycosidase-like_sf"/>
</dbReference>
<organism evidence="1">
    <name type="scientific">mine drainage metagenome</name>
    <dbReference type="NCBI Taxonomy" id="410659"/>
    <lineage>
        <taxon>unclassified sequences</taxon>
        <taxon>metagenomes</taxon>
        <taxon>ecological metagenomes</taxon>
    </lineage>
</organism>
<name>T1AMR9_9ZZZZ</name>
<dbReference type="EMBL" id="AUZX01007632">
    <property type="protein sequence ID" value="EQD58652.1"/>
    <property type="molecule type" value="Genomic_DNA"/>
</dbReference>
<reference evidence="1" key="2">
    <citation type="journal article" date="2014" name="ISME J.">
        <title>Microbial stratification in low pH oxic and suboxic macroscopic growths along an acid mine drainage.</title>
        <authorList>
            <person name="Mendez-Garcia C."/>
            <person name="Mesa V."/>
            <person name="Sprenger R.R."/>
            <person name="Richter M."/>
            <person name="Diez M.S."/>
            <person name="Solano J."/>
            <person name="Bargiela R."/>
            <person name="Golyshina O.V."/>
            <person name="Manteca A."/>
            <person name="Ramos J.L."/>
            <person name="Gallego J.R."/>
            <person name="Llorente I."/>
            <person name="Martins Dos Santos V.A."/>
            <person name="Jensen O.N."/>
            <person name="Pelaez A.I."/>
            <person name="Sanchez J."/>
            <person name="Ferrer M."/>
        </authorList>
    </citation>
    <scope>NUCLEOTIDE SEQUENCE</scope>
</reference>
<accession>T1AMR9</accession>
<dbReference type="Gene3D" id="1.50.10.10">
    <property type="match status" value="1"/>
</dbReference>
<gene>
    <name evidence="1" type="ORF">B1A_10712</name>
</gene>